<dbReference type="RefSeq" id="WP_157688508.1">
    <property type="nucleotide sequence ID" value="NZ_CP034345.1"/>
</dbReference>
<dbReference type="InterPro" id="IPR003439">
    <property type="entry name" value="ABC_transporter-like_ATP-bd"/>
</dbReference>
<dbReference type="EMBL" id="CP034345">
    <property type="protein sequence ID" value="QGX94272.1"/>
    <property type="molecule type" value="Genomic_DNA"/>
</dbReference>
<dbReference type="OrthoDB" id="18209at2157"/>
<keyword evidence="3" id="KW-0547">Nucleotide-binding</keyword>
<proteinExistence type="inferred from homology"/>
<comment type="similarity">
    <text evidence="1">Belongs to the ABC transporter superfamily.</text>
</comment>
<dbReference type="FunFam" id="3.40.50.300:FF:000016">
    <property type="entry name" value="Oligopeptide ABC transporter ATP-binding component"/>
    <property type="match status" value="1"/>
</dbReference>
<dbReference type="GO" id="GO:0005524">
    <property type="term" value="F:ATP binding"/>
    <property type="evidence" value="ECO:0007669"/>
    <property type="project" value="UniProtKB-KW"/>
</dbReference>
<dbReference type="Pfam" id="PF08352">
    <property type="entry name" value="oligo_HPY"/>
    <property type="match status" value="1"/>
</dbReference>
<dbReference type="CDD" id="cd03257">
    <property type="entry name" value="ABC_NikE_OppD_transporters"/>
    <property type="match status" value="1"/>
</dbReference>
<dbReference type="Gene3D" id="3.40.50.300">
    <property type="entry name" value="P-loop containing nucleotide triphosphate hydrolases"/>
    <property type="match status" value="1"/>
</dbReference>
<dbReference type="NCBIfam" id="TIGR01727">
    <property type="entry name" value="oligo_HPY"/>
    <property type="match status" value="1"/>
</dbReference>
<gene>
    <name evidence="6" type="ORF">EI982_05460</name>
</gene>
<dbReference type="PANTHER" id="PTHR43776:SF7">
    <property type="entry name" value="D,D-DIPEPTIDE TRANSPORT ATP-BINDING PROTEIN DDPF-RELATED"/>
    <property type="match status" value="1"/>
</dbReference>
<dbReference type="InterPro" id="IPR003593">
    <property type="entry name" value="AAA+_ATPase"/>
</dbReference>
<dbReference type="PANTHER" id="PTHR43776">
    <property type="entry name" value="TRANSPORT ATP-BINDING PROTEIN"/>
    <property type="match status" value="1"/>
</dbReference>
<dbReference type="KEGG" id="hra:EI982_05460"/>
<protein>
    <submittedName>
        <fullName evidence="6">ABC transporter ATP-binding protein</fullName>
    </submittedName>
</protein>
<organism evidence="6 7">
    <name type="scientific">Haloplanus rallus</name>
    <dbReference type="NCBI Taxonomy" id="1816183"/>
    <lineage>
        <taxon>Archaea</taxon>
        <taxon>Methanobacteriati</taxon>
        <taxon>Methanobacteriota</taxon>
        <taxon>Stenosarchaea group</taxon>
        <taxon>Halobacteria</taxon>
        <taxon>Halobacteriales</taxon>
        <taxon>Haloferacaceae</taxon>
        <taxon>Haloplanus</taxon>
    </lineage>
</organism>
<keyword evidence="2" id="KW-0813">Transport</keyword>
<dbReference type="InterPro" id="IPR017871">
    <property type="entry name" value="ABC_transporter-like_CS"/>
</dbReference>
<dbReference type="SUPFAM" id="SSF52540">
    <property type="entry name" value="P-loop containing nucleoside triphosphate hydrolases"/>
    <property type="match status" value="1"/>
</dbReference>
<keyword evidence="7" id="KW-1185">Reference proteome</keyword>
<evidence type="ECO:0000313" key="7">
    <source>
        <dbReference type="Proteomes" id="UP000428325"/>
    </source>
</evidence>
<dbReference type="GO" id="GO:0016887">
    <property type="term" value="F:ATP hydrolysis activity"/>
    <property type="evidence" value="ECO:0007669"/>
    <property type="project" value="InterPro"/>
</dbReference>
<reference evidence="6 7" key="1">
    <citation type="submission" date="2018-12" db="EMBL/GenBank/DDBJ databases">
        <title>Complete genome sequence of Haloplanus rallus MBLA0036.</title>
        <authorList>
            <person name="Nam Y.-d."/>
            <person name="Kang J."/>
            <person name="Chung W.-H."/>
            <person name="Park Y.S."/>
        </authorList>
    </citation>
    <scope>NUCLEOTIDE SEQUENCE [LARGE SCALE GENOMIC DNA]</scope>
    <source>
        <strain evidence="6 7">MBLA0036</strain>
    </source>
</reference>
<dbReference type="GeneID" id="43368957"/>
<evidence type="ECO:0000256" key="4">
    <source>
        <dbReference type="ARBA" id="ARBA00022840"/>
    </source>
</evidence>
<dbReference type="Pfam" id="PF00005">
    <property type="entry name" value="ABC_tran"/>
    <property type="match status" value="1"/>
</dbReference>
<dbReference type="InterPro" id="IPR027417">
    <property type="entry name" value="P-loop_NTPase"/>
</dbReference>
<evidence type="ECO:0000313" key="6">
    <source>
        <dbReference type="EMBL" id="QGX94272.1"/>
    </source>
</evidence>
<evidence type="ECO:0000259" key="5">
    <source>
        <dbReference type="PROSITE" id="PS50893"/>
    </source>
</evidence>
<dbReference type="Proteomes" id="UP000428325">
    <property type="component" value="Chromosome"/>
</dbReference>
<dbReference type="PROSITE" id="PS50893">
    <property type="entry name" value="ABC_TRANSPORTER_2"/>
    <property type="match status" value="1"/>
</dbReference>
<dbReference type="GO" id="GO:0015833">
    <property type="term" value="P:peptide transport"/>
    <property type="evidence" value="ECO:0007669"/>
    <property type="project" value="InterPro"/>
</dbReference>
<feature type="domain" description="ABC transporter" evidence="5">
    <location>
        <begin position="8"/>
        <end position="265"/>
    </location>
</feature>
<dbReference type="AlphaFoldDB" id="A0A6B9F4K0"/>
<dbReference type="GO" id="GO:0055085">
    <property type="term" value="P:transmembrane transport"/>
    <property type="evidence" value="ECO:0007669"/>
    <property type="project" value="UniProtKB-ARBA"/>
</dbReference>
<keyword evidence="4 6" id="KW-0067">ATP-binding</keyword>
<sequence>MSADDPVLELRNLSKHFDAASGLREKVTNQLLRRESPKIRAVDDVSLSLSENQVQGVIGESGCGKSTLLRTLIGLYEPTGGELVFDGRSTASFDKDDWKEFRRRVRIIFQDPFNSLNPKFTVRNVLREPLAIHGFDDKEERIRRTLERVELDPPEQYLDRYQHQLSGGEKQRVSIARALITEPDVILADEPVSMLDVSTQAAVLELLDDLSTNLGVSMVYVSHDLSTVSYVCDRVNVMYLGRVVERADTKDIVGDPKHPYTQALIKAIPVPDPLHDREHTELRGEPGDPVDMPVGCRFKDRCPERMEICDQKPRFVDPDADEHRVACHLYYDHDDHDSSMDPTPAQVDD</sequence>
<dbReference type="SMART" id="SM00382">
    <property type="entry name" value="AAA"/>
    <property type="match status" value="1"/>
</dbReference>
<dbReference type="PROSITE" id="PS00211">
    <property type="entry name" value="ABC_TRANSPORTER_1"/>
    <property type="match status" value="1"/>
</dbReference>
<dbReference type="InterPro" id="IPR013563">
    <property type="entry name" value="Oligopep_ABC_C"/>
</dbReference>
<name>A0A6B9F4K0_9EURY</name>
<evidence type="ECO:0000256" key="1">
    <source>
        <dbReference type="ARBA" id="ARBA00005417"/>
    </source>
</evidence>
<evidence type="ECO:0000256" key="2">
    <source>
        <dbReference type="ARBA" id="ARBA00022448"/>
    </source>
</evidence>
<accession>A0A6B9F4K0</accession>
<evidence type="ECO:0000256" key="3">
    <source>
        <dbReference type="ARBA" id="ARBA00022741"/>
    </source>
</evidence>
<dbReference type="InterPro" id="IPR050319">
    <property type="entry name" value="ABC_transp_ATP-bind"/>
</dbReference>